<dbReference type="AlphaFoldDB" id="A0A1G9LBU2"/>
<reference evidence="2" key="1">
    <citation type="submission" date="2016-10" db="EMBL/GenBank/DDBJ databases">
        <authorList>
            <person name="Varghese N."/>
            <person name="Submissions S."/>
        </authorList>
    </citation>
    <scope>NUCLEOTIDE SEQUENCE [LARGE SCALE GENOMIC DNA]</scope>
    <source>
        <strain evidence="2">DSM 19110</strain>
    </source>
</reference>
<dbReference type="RefSeq" id="WP_074604821.1">
    <property type="nucleotide sequence ID" value="NZ_FNGY01000001.1"/>
</dbReference>
<dbReference type="Gene3D" id="1.20.1480.40">
    <property type="entry name" value="Uncharacterised protein PF16133, DUF4844"/>
    <property type="match status" value="1"/>
</dbReference>
<dbReference type="EMBL" id="FNGY01000001">
    <property type="protein sequence ID" value="SDL59207.1"/>
    <property type="molecule type" value="Genomic_DNA"/>
</dbReference>
<sequence length="107" mass="12457">MKQIELQAMNFKQSLPVVYEDLEPFLMAELNLLRDKLISLPDSTSSKEILYLFESCVLSLNNIENNEEIDSTIDTEEREGLCDALYKMGTIVGLDETTEYIDNWREW</sequence>
<evidence type="ECO:0000313" key="2">
    <source>
        <dbReference type="Proteomes" id="UP000183200"/>
    </source>
</evidence>
<gene>
    <name evidence="1" type="ORF">SAMN05421820_101834</name>
</gene>
<dbReference type="InterPro" id="IPR038360">
    <property type="entry name" value="DUF4844_sf"/>
</dbReference>
<dbReference type="Proteomes" id="UP000183200">
    <property type="component" value="Unassembled WGS sequence"/>
</dbReference>
<name>A0A1G9LBU2_9SPHI</name>
<dbReference type="OrthoDB" id="6710549at2"/>
<evidence type="ECO:0000313" key="1">
    <source>
        <dbReference type="EMBL" id="SDL59207.1"/>
    </source>
</evidence>
<accession>A0A1G9LBU2</accession>
<protein>
    <submittedName>
        <fullName evidence="1">Uncharacterized protein</fullName>
    </submittedName>
</protein>
<organism evidence="1 2">
    <name type="scientific">Pedobacter steynii</name>
    <dbReference type="NCBI Taxonomy" id="430522"/>
    <lineage>
        <taxon>Bacteria</taxon>
        <taxon>Pseudomonadati</taxon>
        <taxon>Bacteroidota</taxon>
        <taxon>Sphingobacteriia</taxon>
        <taxon>Sphingobacteriales</taxon>
        <taxon>Sphingobacteriaceae</taxon>
        <taxon>Pedobacter</taxon>
    </lineage>
</organism>
<proteinExistence type="predicted"/>
<keyword evidence="2" id="KW-1185">Reference proteome</keyword>